<dbReference type="AlphaFoldDB" id="A0AAE9ZYR2"/>
<dbReference type="KEGG" id="slom:PXH66_15310"/>
<gene>
    <name evidence="2" type="ORF">PXH66_15310</name>
</gene>
<keyword evidence="3" id="KW-1185">Reference proteome</keyword>
<feature type="signal peptide" evidence="1">
    <location>
        <begin position="1"/>
        <end position="21"/>
    </location>
</feature>
<dbReference type="InterPro" id="IPR008928">
    <property type="entry name" value="6-hairpin_glycosidase_sf"/>
</dbReference>
<reference evidence="2" key="1">
    <citation type="submission" date="2023-03" db="EMBL/GenBank/DDBJ databases">
        <title>Lomoglobus Profundus gen. nov., sp. nov., a novel member of the phylum Verrucomicrobia, isolated from deep-marine sediment of South China Sea.</title>
        <authorList>
            <person name="Ahmad T."/>
            <person name="Ishaq S.E."/>
            <person name="Wang F."/>
        </authorList>
    </citation>
    <scope>NUCLEOTIDE SEQUENCE</scope>
    <source>
        <strain evidence="2">LMO-M01</strain>
    </source>
</reference>
<evidence type="ECO:0000256" key="1">
    <source>
        <dbReference type="SAM" id="SignalP"/>
    </source>
</evidence>
<evidence type="ECO:0000313" key="2">
    <source>
        <dbReference type="EMBL" id="WED63703.1"/>
    </source>
</evidence>
<sequence length="471" mass="54409">MKSLFRWLLVALGCASLSGQAETVSLENLDTIPSVADRVNLIERFVGERYFDPQGLMYSHLNWREERPLQAEDFSPADSVMPGPEPWQWMSYENSAFVSGVLLAAQCYHYQATQDPAALQLAARAFHSLDTNYRLTEERDRSTEGPQQRAGFIGQSTLRAKETGFFCKPYYGQATDNTSTEQHFAPLLGLYRYWPLADAETKQRIAQIFREVSRRWRAGYVIHYFGEAWDMEKSYPRAQRHMFLWMVMHRMAYELTGDAESLDEFHRLKALYANMPTPRETEWGLGHPTYTSTEDRSFHVQMVIGAELLLELEPADRDRWLRGMEAWWRYSLIGQREDLASYYFIQIDALTGDWEKLPTAIKPRALWRSPFMLHNAVLPICWLGTQERQSISSAIVARHVPALAEATQARFERIYSGLGKADLKWFSDPEDAMPPPLHWMLNIMQGDALAFYSLGYWYARAHAAELPFSLP</sequence>
<dbReference type="EMBL" id="CP119075">
    <property type="protein sequence ID" value="WED63703.1"/>
    <property type="molecule type" value="Genomic_DNA"/>
</dbReference>
<keyword evidence="1" id="KW-0732">Signal</keyword>
<dbReference type="Proteomes" id="UP001218638">
    <property type="component" value="Chromosome"/>
</dbReference>
<dbReference type="GO" id="GO:0005975">
    <property type="term" value="P:carbohydrate metabolic process"/>
    <property type="evidence" value="ECO:0007669"/>
    <property type="project" value="InterPro"/>
</dbReference>
<proteinExistence type="predicted"/>
<organism evidence="2 3">
    <name type="scientific">Synoicihabitans lomoniglobus</name>
    <dbReference type="NCBI Taxonomy" id="2909285"/>
    <lineage>
        <taxon>Bacteria</taxon>
        <taxon>Pseudomonadati</taxon>
        <taxon>Verrucomicrobiota</taxon>
        <taxon>Opitutia</taxon>
        <taxon>Opitutales</taxon>
        <taxon>Opitutaceae</taxon>
        <taxon>Synoicihabitans</taxon>
    </lineage>
</organism>
<name>A0AAE9ZYR2_9BACT</name>
<protein>
    <submittedName>
        <fullName evidence="2">Uncharacterized protein</fullName>
    </submittedName>
</protein>
<dbReference type="SUPFAM" id="SSF48208">
    <property type="entry name" value="Six-hairpin glycosidases"/>
    <property type="match status" value="1"/>
</dbReference>
<accession>A0AAE9ZYR2</accession>
<evidence type="ECO:0000313" key="3">
    <source>
        <dbReference type="Proteomes" id="UP001218638"/>
    </source>
</evidence>
<dbReference type="RefSeq" id="WP_330929910.1">
    <property type="nucleotide sequence ID" value="NZ_CP119075.1"/>
</dbReference>
<feature type="chain" id="PRO_5042287563" evidence="1">
    <location>
        <begin position="22"/>
        <end position="471"/>
    </location>
</feature>